<reference evidence="2 3" key="1">
    <citation type="submission" date="2024-08" db="EMBL/GenBank/DDBJ databases">
        <title>Genome mining of Saccharopolyspora cebuensis PGLac3 from Nigerian medicinal plant.</title>
        <authorList>
            <person name="Ezeobiora C.E."/>
            <person name="Igbokwe N.H."/>
            <person name="Amin D.H."/>
            <person name="Mendie U.E."/>
        </authorList>
    </citation>
    <scope>NUCLEOTIDE SEQUENCE [LARGE SCALE GENOMIC DNA]</scope>
    <source>
        <strain evidence="2 3">PGLac3</strain>
    </source>
</reference>
<evidence type="ECO:0000313" key="3">
    <source>
        <dbReference type="Proteomes" id="UP001564626"/>
    </source>
</evidence>
<feature type="region of interest" description="Disordered" evidence="1">
    <location>
        <begin position="1"/>
        <end position="29"/>
    </location>
</feature>
<evidence type="ECO:0000256" key="1">
    <source>
        <dbReference type="SAM" id="MobiDB-lite"/>
    </source>
</evidence>
<proteinExistence type="predicted"/>
<comment type="caution">
    <text evidence="2">The sequence shown here is derived from an EMBL/GenBank/DDBJ whole genome shotgun (WGS) entry which is preliminary data.</text>
</comment>
<organism evidence="2 3">
    <name type="scientific">Saccharopolyspora cebuensis</name>
    <dbReference type="NCBI Taxonomy" id="418759"/>
    <lineage>
        <taxon>Bacteria</taxon>
        <taxon>Bacillati</taxon>
        <taxon>Actinomycetota</taxon>
        <taxon>Actinomycetes</taxon>
        <taxon>Pseudonocardiales</taxon>
        <taxon>Pseudonocardiaceae</taxon>
        <taxon>Saccharopolyspora</taxon>
    </lineage>
</organism>
<sequence length="127" mass="13161">MSDGTEPTPATPGQSASVSGGTFHGVTVVGQGNQVHAAVGGDGAPDREELRRLVAELAERLGDPEPVDAERAVARDRAEQLVEELDGDAEPQQIGKLWNRLSLALQAVRVSIDVARIGDLVASVTGG</sequence>
<gene>
    <name evidence="2" type="ORF">AB8O55_28240</name>
</gene>
<dbReference type="RefSeq" id="WP_345358177.1">
    <property type="nucleotide sequence ID" value="NZ_BAABII010000003.1"/>
</dbReference>
<protein>
    <submittedName>
        <fullName evidence="2">Uncharacterized protein</fullName>
    </submittedName>
</protein>
<name>A0ABV4CRH1_9PSEU</name>
<dbReference type="Proteomes" id="UP001564626">
    <property type="component" value="Unassembled WGS sequence"/>
</dbReference>
<dbReference type="EMBL" id="JBGEHV010000088">
    <property type="protein sequence ID" value="MEY8043319.1"/>
    <property type="molecule type" value="Genomic_DNA"/>
</dbReference>
<evidence type="ECO:0000313" key="2">
    <source>
        <dbReference type="EMBL" id="MEY8043319.1"/>
    </source>
</evidence>
<feature type="compositionally biased region" description="Polar residues" evidence="1">
    <location>
        <begin position="11"/>
        <end position="20"/>
    </location>
</feature>
<accession>A0ABV4CRH1</accession>
<keyword evidence="3" id="KW-1185">Reference proteome</keyword>